<dbReference type="CDD" id="cd07381">
    <property type="entry name" value="MPP_CapA"/>
    <property type="match status" value="1"/>
</dbReference>
<evidence type="ECO:0000259" key="4">
    <source>
        <dbReference type="SMART" id="SM00854"/>
    </source>
</evidence>
<dbReference type="RefSeq" id="WP_165236803.1">
    <property type="nucleotide sequence ID" value="NZ_CP049257.1"/>
</dbReference>
<evidence type="ECO:0000313" key="6">
    <source>
        <dbReference type="Proteomes" id="UP000502996"/>
    </source>
</evidence>
<dbReference type="InterPro" id="IPR052169">
    <property type="entry name" value="CW_Biosynth-Accessory"/>
</dbReference>
<feature type="compositionally biased region" description="Low complexity" evidence="2">
    <location>
        <begin position="32"/>
        <end position="55"/>
    </location>
</feature>
<dbReference type="Gene3D" id="3.60.21.10">
    <property type="match status" value="1"/>
</dbReference>
<dbReference type="SMART" id="SM00854">
    <property type="entry name" value="PGA_cap"/>
    <property type="match status" value="1"/>
</dbReference>
<dbReference type="PANTHER" id="PTHR33393:SF13">
    <property type="entry name" value="PGA BIOSYNTHESIS PROTEIN CAPA"/>
    <property type="match status" value="1"/>
</dbReference>
<evidence type="ECO:0000256" key="3">
    <source>
        <dbReference type="SAM" id="SignalP"/>
    </source>
</evidence>
<keyword evidence="3" id="KW-0732">Signal</keyword>
<dbReference type="AlphaFoldDB" id="A0A6G6WIG4"/>
<organism evidence="5 6">
    <name type="scientific">Nocardioides anomalus</name>
    <dbReference type="NCBI Taxonomy" id="2712223"/>
    <lineage>
        <taxon>Bacteria</taxon>
        <taxon>Bacillati</taxon>
        <taxon>Actinomycetota</taxon>
        <taxon>Actinomycetes</taxon>
        <taxon>Propionibacteriales</taxon>
        <taxon>Nocardioidaceae</taxon>
        <taxon>Nocardioides</taxon>
    </lineage>
</organism>
<feature type="signal peptide" evidence="3">
    <location>
        <begin position="1"/>
        <end position="26"/>
    </location>
</feature>
<evidence type="ECO:0000313" key="5">
    <source>
        <dbReference type="EMBL" id="QIG44850.1"/>
    </source>
</evidence>
<dbReference type="Proteomes" id="UP000502996">
    <property type="component" value="Chromosome"/>
</dbReference>
<feature type="domain" description="Capsule synthesis protein CapA" evidence="4">
    <location>
        <begin position="61"/>
        <end position="304"/>
    </location>
</feature>
<dbReference type="EMBL" id="CP049257">
    <property type="protein sequence ID" value="QIG44850.1"/>
    <property type="molecule type" value="Genomic_DNA"/>
</dbReference>
<evidence type="ECO:0000256" key="2">
    <source>
        <dbReference type="SAM" id="MobiDB-lite"/>
    </source>
</evidence>
<gene>
    <name evidence="5" type="ORF">G5V58_20550</name>
</gene>
<comment type="similarity">
    <text evidence="1">Belongs to the CapA family.</text>
</comment>
<dbReference type="Pfam" id="PF09587">
    <property type="entry name" value="PGA_cap"/>
    <property type="match status" value="1"/>
</dbReference>
<name>A0A6G6WIG4_9ACTN</name>
<reference evidence="5 6" key="1">
    <citation type="submission" date="2020-02" db="EMBL/GenBank/DDBJ databases">
        <title>Full genome sequence of Nocardioides sp. R-3366.</title>
        <authorList>
            <person name="Im W.-T."/>
        </authorList>
    </citation>
    <scope>NUCLEOTIDE SEQUENCE [LARGE SCALE GENOMIC DNA]</scope>
    <source>
        <strain evidence="5 6">R-3366</strain>
    </source>
</reference>
<proteinExistence type="inferred from homology"/>
<feature type="region of interest" description="Disordered" evidence="2">
    <location>
        <begin position="23"/>
        <end position="58"/>
    </location>
</feature>
<evidence type="ECO:0000256" key="1">
    <source>
        <dbReference type="ARBA" id="ARBA00005662"/>
    </source>
</evidence>
<dbReference type="KEGG" id="nano:G5V58_20550"/>
<dbReference type="SUPFAM" id="SSF56300">
    <property type="entry name" value="Metallo-dependent phosphatases"/>
    <property type="match status" value="1"/>
</dbReference>
<keyword evidence="6" id="KW-1185">Reference proteome</keyword>
<sequence>MVARRLVVAVLAVLALAACDDEPASAPPPADRPAGPTPSSALPAPGSPGSPSTAPTPSPVTLAFAGDVHFEGVLGDRLAADPATALAPATRALAAADLGVVNLETAVGTGGAPAPGKQFTFQAPPSALDALAAAGVDVVTLANNHVLDYGLDGLDLDALDAADVDVVGVGRDARAAYAPAVVDIRGTRVEVLGATAAALDPTADPTGQWAATPTRAGTADAVDPRRLLRAVARADASADVVVVYVHWGVQGDTCPSPDQRSLAGALVGAGADVVVGSHAHVLQGDGRLGDGYVAYGLGNFAWYAPGATTGTLTLTVQPGAEPGTARATVTDASWAPGRIGTDGLAGPLPGPDALAFLADRRDLQACAGLSGAS</sequence>
<dbReference type="InterPro" id="IPR019079">
    <property type="entry name" value="Capsule_synth_CapA"/>
</dbReference>
<dbReference type="InterPro" id="IPR029052">
    <property type="entry name" value="Metallo-depent_PP-like"/>
</dbReference>
<protein>
    <submittedName>
        <fullName evidence="5">CapA family protein</fullName>
    </submittedName>
</protein>
<dbReference type="PROSITE" id="PS51257">
    <property type="entry name" value="PROKAR_LIPOPROTEIN"/>
    <property type="match status" value="1"/>
</dbReference>
<accession>A0A6G6WIG4</accession>
<feature type="chain" id="PRO_5026306500" evidence="3">
    <location>
        <begin position="27"/>
        <end position="373"/>
    </location>
</feature>
<dbReference type="PANTHER" id="PTHR33393">
    <property type="entry name" value="POLYGLUTAMINE SYNTHESIS ACCESSORY PROTEIN RV0574C-RELATED"/>
    <property type="match status" value="1"/>
</dbReference>